<evidence type="ECO:0008006" key="13">
    <source>
        <dbReference type="Google" id="ProtNLM"/>
    </source>
</evidence>
<dbReference type="AlphaFoldDB" id="A0A0D2NM21"/>
<evidence type="ECO:0000256" key="7">
    <source>
        <dbReference type="ARBA" id="ARBA00023004"/>
    </source>
</evidence>
<keyword evidence="5 9" id="KW-0479">Metal-binding</keyword>
<keyword evidence="6 10" id="KW-0560">Oxidoreductase</keyword>
<dbReference type="PANTHER" id="PTHR46300">
    <property type="entry name" value="P450, PUTATIVE (EUROFUNG)-RELATED-RELATED"/>
    <property type="match status" value="1"/>
</dbReference>
<dbReference type="SUPFAM" id="SSF48264">
    <property type="entry name" value="Cytochrome P450"/>
    <property type="match status" value="1"/>
</dbReference>
<evidence type="ECO:0000313" key="12">
    <source>
        <dbReference type="Proteomes" id="UP000054270"/>
    </source>
</evidence>
<dbReference type="GO" id="GO:0016705">
    <property type="term" value="F:oxidoreductase activity, acting on paired donors, with incorporation or reduction of molecular oxygen"/>
    <property type="evidence" value="ECO:0007669"/>
    <property type="project" value="InterPro"/>
</dbReference>
<dbReference type="GO" id="GO:0005506">
    <property type="term" value="F:iron ion binding"/>
    <property type="evidence" value="ECO:0007669"/>
    <property type="project" value="InterPro"/>
</dbReference>
<dbReference type="InterPro" id="IPR050364">
    <property type="entry name" value="Cytochrome_P450_fung"/>
</dbReference>
<keyword evidence="8 10" id="KW-0503">Monooxygenase</keyword>
<dbReference type="EMBL" id="KN817600">
    <property type="protein sequence ID" value="KJA17691.1"/>
    <property type="molecule type" value="Genomic_DNA"/>
</dbReference>
<reference evidence="12" key="1">
    <citation type="submission" date="2014-04" db="EMBL/GenBank/DDBJ databases">
        <title>Evolutionary Origins and Diversification of the Mycorrhizal Mutualists.</title>
        <authorList>
            <consortium name="DOE Joint Genome Institute"/>
            <consortium name="Mycorrhizal Genomics Consortium"/>
            <person name="Kohler A."/>
            <person name="Kuo A."/>
            <person name="Nagy L.G."/>
            <person name="Floudas D."/>
            <person name="Copeland A."/>
            <person name="Barry K.W."/>
            <person name="Cichocki N."/>
            <person name="Veneault-Fourrey C."/>
            <person name="LaButti K."/>
            <person name="Lindquist E.A."/>
            <person name="Lipzen A."/>
            <person name="Lundell T."/>
            <person name="Morin E."/>
            <person name="Murat C."/>
            <person name="Riley R."/>
            <person name="Ohm R."/>
            <person name="Sun H."/>
            <person name="Tunlid A."/>
            <person name="Henrissat B."/>
            <person name="Grigoriev I.V."/>
            <person name="Hibbett D.S."/>
            <person name="Martin F."/>
        </authorList>
    </citation>
    <scope>NUCLEOTIDE SEQUENCE [LARGE SCALE GENOMIC DNA]</scope>
    <source>
        <strain evidence="12">FD-334 SS-4</strain>
    </source>
</reference>
<evidence type="ECO:0000256" key="9">
    <source>
        <dbReference type="PIRSR" id="PIRSR602401-1"/>
    </source>
</evidence>
<comment type="similarity">
    <text evidence="3 10">Belongs to the cytochrome P450 family.</text>
</comment>
<evidence type="ECO:0000256" key="10">
    <source>
        <dbReference type="RuleBase" id="RU000461"/>
    </source>
</evidence>
<keyword evidence="12" id="KW-1185">Reference proteome</keyword>
<dbReference type="InterPro" id="IPR036396">
    <property type="entry name" value="Cyt_P450_sf"/>
</dbReference>
<accession>A0A0D2NM21</accession>
<dbReference type="InterPro" id="IPR001128">
    <property type="entry name" value="Cyt_P450"/>
</dbReference>
<dbReference type="InterPro" id="IPR002401">
    <property type="entry name" value="Cyt_P450_E_grp-I"/>
</dbReference>
<dbReference type="OrthoDB" id="2789670at2759"/>
<dbReference type="OMA" id="INDLMGW"/>
<dbReference type="CDD" id="cd11065">
    <property type="entry name" value="CYP64-like"/>
    <property type="match status" value="1"/>
</dbReference>
<dbReference type="PANTHER" id="PTHR46300:SF7">
    <property type="entry name" value="P450, PUTATIVE (EUROFUNG)-RELATED"/>
    <property type="match status" value="1"/>
</dbReference>
<dbReference type="STRING" id="945553.A0A0D2NM21"/>
<gene>
    <name evidence="11" type="ORF">HYPSUDRAFT_146170</name>
</gene>
<dbReference type="GO" id="GO:0020037">
    <property type="term" value="F:heme binding"/>
    <property type="evidence" value="ECO:0007669"/>
    <property type="project" value="InterPro"/>
</dbReference>
<proteinExistence type="inferred from homology"/>
<dbReference type="PRINTS" id="PR00463">
    <property type="entry name" value="EP450I"/>
</dbReference>
<feature type="binding site" description="axial binding residue" evidence="9">
    <location>
        <position position="458"/>
    </location>
    <ligand>
        <name>heme</name>
        <dbReference type="ChEBI" id="CHEBI:30413"/>
    </ligand>
    <ligandPart>
        <name>Fe</name>
        <dbReference type="ChEBI" id="CHEBI:18248"/>
    </ligandPart>
</feature>
<organism evidence="11 12">
    <name type="scientific">Hypholoma sublateritium (strain FD-334 SS-4)</name>
    <dbReference type="NCBI Taxonomy" id="945553"/>
    <lineage>
        <taxon>Eukaryota</taxon>
        <taxon>Fungi</taxon>
        <taxon>Dikarya</taxon>
        <taxon>Basidiomycota</taxon>
        <taxon>Agaricomycotina</taxon>
        <taxon>Agaricomycetes</taxon>
        <taxon>Agaricomycetidae</taxon>
        <taxon>Agaricales</taxon>
        <taxon>Agaricineae</taxon>
        <taxon>Strophariaceae</taxon>
        <taxon>Hypholoma</taxon>
    </lineage>
</organism>
<dbReference type="Gene3D" id="1.10.630.10">
    <property type="entry name" value="Cytochrome P450"/>
    <property type="match status" value="1"/>
</dbReference>
<dbReference type="PROSITE" id="PS00086">
    <property type="entry name" value="CYTOCHROME_P450"/>
    <property type="match status" value="1"/>
</dbReference>
<dbReference type="PRINTS" id="PR00385">
    <property type="entry name" value="P450"/>
</dbReference>
<name>A0A0D2NM21_HYPSF</name>
<keyword evidence="7 9" id="KW-0408">Iron</keyword>
<comment type="pathway">
    <text evidence="2">Secondary metabolite biosynthesis.</text>
</comment>
<evidence type="ECO:0000313" key="11">
    <source>
        <dbReference type="EMBL" id="KJA17691.1"/>
    </source>
</evidence>
<dbReference type="Pfam" id="PF00067">
    <property type="entry name" value="p450"/>
    <property type="match status" value="1"/>
</dbReference>
<keyword evidence="4 9" id="KW-0349">Heme</keyword>
<evidence type="ECO:0000256" key="4">
    <source>
        <dbReference type="ARBA" id="ARBA00022617"/>
    </source>
</evidence>
<evidence type="ECO:0000256" key="1">
    <source>
        <dbReference type="ARBA" id="ARBA00001971"/>
    </source>
</evidence>
<dbReference type="Proteomes" id="UP000054270">
    <property type="component" value="Unassembled WGS sequence"/>
</dbReference>
<evidence type="ECO:0000256" key="5">
    <source>
        <dbReference type="ARBA" id="ARBA00022723"/>
    </source>
</evidence>
<evidence type="ECO:0000256" key="2">
    <source>
        <dbReference type="ARBA" id="ARBA00005179"/>
    </source>
</evidence>
<evidence type="ECO:0000256" key="8">
    <source>
        <dbReference type="ARBA" id="ARBA00023033"/>
    </source>
</evidence>
<dbReference type="InterPro" id="IPR017972">
    <property type="entry name" value="Cyt_P450_CS"/>
</dbReference>
<dbReference type="GO" id="GO:0004497">
    <property type="term" value="F:monooxygenase activity"/>
    <property type="evidence" value="ECO:0007669"/>
    <property type="project" value="UniProtKB-KW"/>
</dbReference>
<protein>
    <recommendedName>
        <fullName evidence="13">Cytochrome P450</fullName>
    </recommendedName>
</protein>
<evidence type="ECO:0000256" key="6">
    <source>
        <dbReference type="ARBA" id="ARBA00023002"/>
    </source>
</evidence>
<evidence type="ECO:0000256" key="3">
    <source>
        <dbReference type="ARBA" id="ARBA00010617"/>
    </source>
</evidence>
<sequence>MTDTSLSAAPVSPSQAAAYVILAICLYLVVRKRRIQCLANPRRLPYPPGPRPYPVIGNMLDIAKINETTTYQHLADTYGDLVFLSALGRHILVLNSFETAKELLDKRSVNYSDRPQSTMSHELLGWDFSFAHMPYGDRWRTHRRLFHDQFQQSIAPAYWPIQQREAHALLRRLLHSPEKLDYHLRHNIAAVIMDITYGITIADHDDQYITMAEKALEGAGQAASPGAFLVDIIPFLKYVPEWVPGASFKRKAREWRRAVLQMRDAPFATTLQNMRNGTSTPCFVSTLLEEYEMKGGRQDSTEAIKDCAGMVFAAAAESTVSTLASFILAVLTHPEVQSKAQEEIDRVVGNGRLPDFSDRSELPYIDAILKEVLRWNPVAPLGLPHMATQHDQYNGYFIPAGTIVVGNTWRILNDPKLFPNPRHFDPGRFLGKHNTGDYQCILLTETLSSAFGYGRRVCPGRQVGEAQVWISIACILSVFTIAPALDSAGLPIEVKPAFSSQGMIWCAHHPSPFKFSMKPRNEFSLSLVEQTTELTL</sequence>
<comment type="cofactor">
    <cofactor evidence="1 9">
        <name>heme</name>
        <dbReference type="ChEBI" id="CHEBI:30413"/>
    </cofactor>
</comment>